<evidence type="ECO:0000313" key="4">
    <source>
        <dbReference type="Proteomes" id="UP000318405"/>
    </source>
</evidence>
<evidence type="ECO:0000256" key="1">
    <source>
        <dbReference type="SAM" id="MobiDB-lite"/>
    </source>
</evidence>
<dbReference type="SUPFAM" id="SSF51182">
    <property type="entry name" value="RmlC-like cupins"/>
    <property type="match status" value="1"/>
</dbReference>
<dbReference type="Proteomes" id="UP000318405">
    <property type="component" value="Unassembled WGS sequence"/>
</dbReference>
<reference evidence="3 4" key="1">
    <citation type="submission" date="2019-07" db="EMBL/GenBank/DDBJ databases">
        <title>Qingshengfaniella alkalisoli gen. nov., sp. nov., isolated from saline soil.</title>
        <authorList>
            <person name="Xu L."/>
            <person name="Huang X.-X."/>
            <person name="Sun J.-Q."/>
        </authorList>
    </citation>
    <scope>NUCLEOTIDE SEQUENCE [LARGE SCALE GENOMIC DNA]</scope>
    <source>
        <strain evidence="3 4">DSM 27279</strain>
    </source>
</reference>
<dbReference type="Gene3D" id="2.60.120.10">
    <property type="entry name" value="Jelly Rolls"/>
    <property type="match status" value="1"/>
</dbReference>
<dbReference type="PANTHER" id="PTHR36448">
    <property type="entry name" value="BLR7373 PROTEIN"/>
    <property type="match status" value="1"/>
</dbReference>
<dbReference type="RefSeq" id="WP_143948876.1">
    <property type="nucleotide sequence ID" value="NZ_BAABMB010000006.1"/>
</dbReference>
<keyword evidence="4" id="KW-1185">Reference proteome</keyword>
<dbReference type="InterPro" id="IPR011051">
    <property type="entry name" value="RmlC_Cupin_sf"/>
</dbReference>
<name>A0A556AKD6_9BURK</name>
<gene>
    <name evidence="3" type="ORF">FOZ76_13910</name>
</gene>
<dbReference type="Pfam" id="PF07883">
    <property type="entry name" value="Cupin_2"/>
    <property type="match status" value="1"/>
</dbReference>
<dbReference type="OrthoDB" id="9791759at2"/>
<dbReference type="CDD" id="cd02219">
    <property type="entry name" value="cupin_YjlB-like"/>
    <property type="match status" value="1"/>
</dbReference>
<dbReference type="InterPro" id="IPR013096">
    <property type="entry name" value="Cupin_2"/>
</dbReference>
<feature type="region of interest" description="Disordered" evidence="1">
    <location>
        <begin position="164"/>
        <end position="185"/>
    </location>
</feature>
<organism evidence="3 4">
    <name type="scientific">Verticiella sediminum</name>
    <dbReference type="NCBI Taxonomy" id="1247510"/>
    <lineage>
        <taxon>Bacteria</taxon>
        <taxon>Pseudomonadati</taxon>
        <taxon>Pseudomonadota</taxon>
        <taxon>Betaproteobacteria</taxon>
        <taxon>Burkholderiales</taxon>
        <taxon>Alcaligenaceae</taxon>
        <taxon>Verticiella</taxon>
    </lineage>
</organism>
<protein>
    <submittedName>
        <fullName evidence="3">Cupin domain-containing protein</fullName>
    </submittedName>
</protein>
<accession>A0A556AKD6</accession>
<dbReference type="InterPro" id="IPR014500">
    <property type="entry name" value="UCP019307_cupin"/>
</dbReference>
<dbReference type="AlphaFoldDB" id="A0A556AKD6"/>
<comment type="caution">
    <text evidence="3">The sequence shown here is derived from an EMBL/GenBank/DDBJ whole genome shotgun (WGS) entry which is preliminary data.</text>
</comment>
<dbReference type="PANTHER" id="PTHR36448:SF2">
    <property type="entry name" value="CUPIN TYPE-1 DOMAIN-CONTAINING PROTEIN"/>
    <property type="match status" value="1"/>
</dbReference>
<evidence type="ECO:0000259" key="2">
    <source>
        <dbReference type="Pfam" id="PF07883"/>
    </source>
</evidence>
<dbReference type="InterPro" id="IPR047121">
    <property type="entry name" value="YjiB-like"/>
</dbReference>
<feature type="domain" description="Cupin type-2" evidence="2">
    <location>
        <begin position="55"/>
        <end position="111"/>
    </location>
</feature>
<sequence length="185" mass="19369">MPIHTLHFAPAACAPNHPRWPVILYLGAIPADEDAARAFETRFAAHGWQGGWRGEVYPYVHYHAHAHEVLGVARGRARLRLGAEAGRTVEVGPGDGILLPAGTAHQCLSATADFEVVAAYPPGQSPDLQTAPATEAQRRAIADLPAPPTDPLLGTGGAVAAHWAGHPPVSAGSGKLATLSRERLS</sequence>
<dbReference type="InterPro" id="IPR014710">
    <property type="entry name" value="RmlC-like_jellyroll"/>
</dbReference>
<evidence type="ECO:0000313" key="3">
    <source>
        <dbReference type="EMBL" id="TSH93358.1"/>
    </source>
</evidence>
<proteinExistence type="predicted"/>
<dbReference type="EMBL" id="VLTJ01000028">
    <property type="protein sequence ID" value="TSH93358.1"/>
    <property type="molecule type" value="Genomic_DNA"/>
</dbReference>
<dbReference type="PIRSF" id="PIRSF019307">
    <property type="entry name" value="UCP019307"/>
    <property type="match status" value="1"/>
</dbReference>